<gene>
    <name evidence="1" type="ORF">LVJ82_13510</name>
</gene>
<organism evidence="1 2">
    <name type="scientific">Vitreoscilla massiliensis</name>
    <dbReference type="NCBI Taxonomy" id="1689272"/>
    <lineage>
        <taxon>Bacteria</taxon>
        <taxon>Pseudomonadati</taxon>
        <taxon>Pseudomonadota</taxon>
        <taxon>Betaproteobacteria</taxon>
        <taxon>Neisseriales</taxon>
        <taxon>Neisseriaceae</taxon>
        <taxon>Vitreoscilla</taxon>
    </lineage>
</organism>
<name>A0ABY4DY75_9NEIS</name>
<protein>
    <submittedName>
        <fullName evidence="1">Uncharacterized protein</fullName>
    </submittedName>
</protein>
<reference evidence="1 2" key="1">
    <citation type="journal article" date="2022" name="Res Sq">
        <title>Evolution of multicellular longitudinally dividing oral cavity symbionts (Neisseriaceae).</title>
        <authorList>
            <person name="Nyongesa S."/>
            <person name="Weber P."/>
            <person name="Bernet E."/>
            <person name="Pullido F."/>
            <person name="Nieckarz M."/>
            <person name="Delaby M."/>
            <person name="Nieves C."/>
            <person name="Viehboeck T."/>
            <person name="Krause N."/>
            <person name="Rivera-Millot A."/>
            <person name="Nakamura A."/>
            <person name="Vischer N."/>
            <person name="VanNieuwenhze M."/>
            <person name="Brun Y."/>
            <person name="Cava F."/>
            <person name="Bulgheresi S."/>
            <person name="Veyrier F."/>
        </authorList>
    </citation>
    <scope>NUCLEOTIDE SEQUENCE [LARGE SCALE GENOMIC DNA]</scope>
    <source>
        <strain evidence="1 2">SN4</strain>
    </source>
</reference>
<dbReference type="RefSeq" id="WP_058357839.1">
    <property type="nucleotide sequence ID" value="NZ_CABKVG010000010.1"/>
</dbReference>
<dbReference type="EMBL" id="CP091511">
    <property type="protein sequence ID" value="UOO88477.1"/>
    <property type="molecule type" value="Genomic_DNA"/>
</dbReference>
<proteinExistence type="predicted"/>
<evidence type="ECO:0000313" key="1">
    <source>
        <dbReference type="EMBL" id="UOO88477.1"/>
    </source>
</evidence>
<dbReference type="Proteomes" id="UP000832011">
    <property type="component" value="Chromosome"/>
</dbReference>
<accession>A0ABY4DY75</accession>
<keyword evidence="2" id="KW-1185">Reference proteome</keyword>
<evidence type="ECO:0000313" key="2">
    <source>
        <dbReference type="Proteomes" id="UP000832011"/>
    </source>
</evidence>
<sequence>MSHTDLAIRDQLLSLDLTLFRLSVTAAASQKLPLKIPLKPMKTVAHAIDKVKYLRFSRSKGYRIGLIPLEPTTWCVLQTHIAAELPALLASFGIHVAYCNVFSASEQQCWISTDAALLLQNHAELIAALNTANIAWHILPCDTGLGLLAGFQYD</sequence>